<keyword evidence="3" id="KW-1185">Reference proteome</keyword>
<organism evidence="2 4">
    <name type="scientific">Macrococcus equipercicus</name>
    <dbReference type="NCBI Taxonomy" id="69967"/>
    <lineage>
        <taxon>Bacteria</taxon>
        <taxon>Bacillati</taxon>
        <taxon>Bacillota</taxon>
        <taxon>Bacilli</taxon>
        <taxon>Bacillales</taxon>
        <taxon>Staphylococcaceae</taxon>
        <taxon>Macrococcus</taxon>
    </lineage>
</organism>
<dbReference type="AlphaFoldDB" id="A0A9Q9BQ55"/>
<evidence type="ECO:0000313" key="1">
    <source>
        <dbReference type="EMBL" id="KAA1039330.1"/>
    </source>
</evidence>
<reference evidence="2" key="2">
    <citation type="submission" date="2021-04" db="EMBL/GenBank/DDBJ databases">
        <title>Complete Genome Sequences of Macrococcus spp. from dog and cattle.</title>
        <authorList>
            <person name="Schwendener S."/>
            <person name="Perreten V."/>
        </authorList>
    </citation>
    <scope>NUCLEOTIDE SEQUENCE</scope>
    <source>
        <strain evidence="2">Epi0143-OL</strain>
    </source>
</reference>
<sequence>MEIARDIEIFDYLGNRWVCSIYNNDDYRNAPSFMRLRCRRLGFDKILESLNNDQTLIKVLKFITFYNYSAVEVGKDPIKMDADAIIHISDEPVL</sequence>
<reference evidence="1 3" key="1">
    <citation type="submission" date="2019-09" db="EMBL/GenBank/DDBJ databases">
        <authorList>
            <person name="Mazhar S."/>
            <person name="Altermann E."/>
            <person name="Hill C."/>
            <person name="Mcauliffe O."/>
        </authorList>
    </citation>
    <scope>NUCLEOTIDE SEQUENCE [LARGE SCALE GENOMIC DNA]</scope>
    <source>
        <strain evidence="1 3">ATCC 51831</strain>
    </source>
</reference>
<dbReference type="OrthoDB" id="2418088at2"/>
<evidence type="ECO:0000313" key="3">
    <source>
        <dbReference type="Proteomes" id="UP000295735"/>
    </source>
</evidence>
<accession>A0A9Q9BQ55</accession>
<name>A0A9Q9BQ55_9STAP</name>
<dbReference type="EMBL" id="SCWC02000004">
    <property type="protein sequence ID" value="KAA1039330.1"/>
    <property type="molecule type" value="Genomic_DNA"/>
</dbReference>
<protein>
    <submittedName>
        <fullName evidence="2">Uncharacterized protein</fullName>
    </submittedName>
</protein>
<gene>
    <name evidence="1" type="ORF">ERX35_007090</name>
    <name evidence="2" type="ORF">KFV11_10420</name>
</gene>
<dbReference type="Proteomes" id="UP001057381">
    <property type="component" value="Chromosome"/>
</dbReference>
<dbReference type="Proteomes" id="UP000295735">
    <property type="component" value="Unassembled WGS sequence"/>
</dbReference>
<dbReference type="KEGG" id="mequ:KFV11_10420"/>
<proteinExistence type="predicted"/>
<dbReference type="RefSeq" id="WP_149459224.1">
    <property type="nucleotide sequence ID" value="NZ_CP073809.1"/>
</dbReference>
<evidence type="ECO:0000313" key="2">
    <source>
        <dbReference type="EMBL" id="UTH13621.1"/>
    </source>
</evidence>
<dbReference type="EMBL" id="CP073809">
    <property type="protein sequence ID" value="UTH13621.1"/>
    <property type="molecule type" value="Genomic_DNA"/>
</dbReference>
<evidence type="ECO:0000313" key="4">
    <source>
        <dbReference type="Proteomes" id="UP001057381"/>
    </source>
</evidence>